<name>A0AC58LPZ2_CASCN</name>
<organism evidence="1 2">
    <name type="scientific">Castor canadensis</name>
    <name type="common">American beaver</name>
    <dbReference type="NCBI Taxonomy" id="51338"/>
    <lineage>
        <taxon>Eukaryota</taxon>
        <taxon>Metazoa</taxon>
        <taxon>Chordata</taxon>
        <taxon>Craniata</taxon>
        <taxon>Vertebrata</taxon>
        <taxon>Euteleostomi</taxon>
        <taxon>Mammalia</taxon>
        <taxon>Eutheria</taxon>
        <taxon>Euarchontoglires</taxon>
        <taxon>Glires</taxon>
        <taxon>Rodentia</taxon>
        <taxon>Castorimorpha</taxon>
        <taxon>Castoridae</taxon>
        <taxon>Castor</taxon>
    </lineage>
</organism>
<evidence type="ECO:0000313" key="2">
    <source>
        <dbReference type="RefSeq" id="XP_073919225.1"/>
    </source>
</evidence>
<dbReference type="Proteomes" id="UP001732720">
    <property type="component" value="Chromosome X"/>
</dbReference>
<sequence length="289" mass="32686">MESLSKCSNHGIGYSSLGADDYEEELHDAQPTVTSMIVVGGDAEGITGPEFEHGERAEHGLVAEAPDNLDDEYPEGHDIFLDSEQEEEAPAAAEGPQPPDARKQQRYSTVFTELQLQEMEEFFQRVQYPYVFAREELAGRLGLTEAKVQVWFQNRRAKWRQHQRAQIYRYMAPVALGPPIGVIFDGPYNAIPVVEAAWRCISVVPQPIWHPCMPMVPQAPRIHPMPPRGPIPPRMFMPHRVPIPPRIHHPPRPPMVLIFPVPPEPPFGMIPTDMGWASIYNDHFPPPIF</sequence>
<reference evidence="2" key="1">
    <citation type="submission" date="2025-08" db="UniProtKB">
        <authorList>
            <consortium name="RefSeq"/>
        </authorList>
    </citation>
    <scope>IDENTIFICATION</scope>
</reference>
<dbReference type="RefSeq" id="XP_073919225.1">
    <property type="nucleotide sequence ID" value="XM_074063124.1"/>
</dbReference>
<gene>
    <name evidence="2" type="primary">Esx1</name>
</gene>
<keyword evidence="2" id="KW-0371">Homeobox</keyword>
<keyword evidence="2" id="KW-0238">DNA-binding</keyword>
<keyword evidence="1" id="KW-1185">Reference proteome</keyword>
<accession>A0AC58LPZ2</accession>
<protein>
    <submittedName>
        <fullName evidence="2">Homeobox protein ESX1</fullName>
    </submittedName>
</protein>
<proteinExistence type="predicted"/>
<evidence type="ECO:0000313" key="1">
    <source>
        <dbReference type="Proteomes" id="UP001732720"/>
    </source>
</evidence>